<feature type="compositionally biased region" description="Polar residues" evidence="1">
    <location>
        <begin position="395"/>
        <end position="412"/>
    </location>
</feature>
<feature type="compositionally biased region" description="Basic and acidic residues" evidence="1">
    <location>
        <begin position="200"/>
        <end position="213"/>
    </location>
</feature>
<proteinExistence type="predicted"/>
<feature type="compositionally biased region" description="Low complexity" evidence="1">
    <location>
        <begin position="186"/>
        <end position="197"/>
    </location>
</feature>
<dbReference type="Pfam" id="PF13650">
    <property type="entry name" value="Asp_protease_2"/>
    <property type="match status" value="1"/>
</dbReference>
<feature type="domain" description="Retrotransposon gag" evidence="2">
    <location>
        <begin position="68"/>
        <end position="143"/>
    </location>
</feature>
<feature type="compositionally biased region" description="Basic and acidic residues" evidence="1">
    <location>
        <begin position="384"/>
        <end position="394"/>
    </location>
</feature>
<dbReference type="AlphaFoldDB" id="A0A0D3ACN8"/>
<evidence type="ECO:0000313" key="4">
    <source>
        <dbReference type="Proteomes" id="UP000032141"/>
    </source>
</evidence>
<feature type="compositionally biased region" description="Polar residues" evidence="1">
    <location>
        <begin position="762"/>
        <end position="771"/>
    </location>
</feature>
<feature type="compositionally biased region" description="Basic and acidic residues" evidence="1">
    <location>
        <begin position="355"/>
        <end position="369"/>
    </location>
</feature>
<dbReference type="CDD" id="cd00303">
    <property type="entry name" value="retropepsin_like"/>
    <property type="match status" value="1"/>
</dbReference>
<feature type="region of interest" description="Disordered" evidence="1">
    <location>
        <begin position="185"/>
        <end position="213"/>
    </location>
</feature>
<name>A0A0D3ACN8_BRAOL</name>
<keyword evidence="4" id="KW-1185">Reference proteome</keyword>
<dbReference type="Gene3D" id="2.40.70.10">
    <property type="entry name" value="Acid Proteases"/>
    <property type="match status" value="1"/>
</dbReference>
<feature type="region of interest" description="Disordered" evidence="1">
    <location>
        <begin position="345"/>
        <end position="412"/>
    </location>
</feature>
<sequence>MAKRAVPSRYAVTSLTPTLTATGGDHVSYDSKPNETLLADHPPVGSDLATIRELAELKLSFQQMSEKIHQLEENSIGSFRDLSTTFLKTYIMFTKRSATASSLWNLNQTKDQSLCDYMEKFKAIVSRIEIPDGIAIDALRNTLWVRSKFREDLYQNPTTSLQDAIVRSDNFIRMEEDTNAILSKMNAPKDPAAKNANTRQELRQHAPIDKNGRKDGYMYVVNENNVPISTLVVRGEGWNKWSKNKERRAQRKATGKGRHSETQQRDDEEDAPKSNGKGESSADEEQPANRRRIEVILSQQTLSSDDENDDTPVLEDLRDVLKRKFESENSNNSTHNDLRTMLNARKSRRISPGDPDPKERSNGDLRDKLNAGACDLRIRLNRSKPTDLRRRLEQTKTSNNDIPSSKNDSSVPTDLRAFLDSKQVKTRQQLNVIMGGSPPCGNSVCSIKDYRRQVATSQRWPTRPPNHPPITFSPDDAEGVHLPHNDPLLVVLAIGEYDATKVLIDTGSSVNLIFRGTLQKMGVDLNDIKPSSRTLTGFNESSKTTLGTIRLPVRACGVTQTVKFAVVSTKAPHHAILGTPWIHSMQVIPSTYHRCVKFPGTDGKIKTLRGDQKAVRELLVATVKLQRTSLSVNFVSPPTYKACSQEGESSPELRNMPPRNRLSREEKVKDIADSPSPTRDVSATGSPLDDFDLIHLDALRDTENMTLSQRLLVADAHRMIRDEDADRVEVGNSDVSGSEGRGRDQGDTATGSEHGDADESGRSPTPSRQVRTSVCFDQIDCRPTIYHPGGIFEELAPLPPGLLRALRAQSWGNVFGSSASHHTVRDLLRASGGACVTYIIPSAE</sequence>
<feature type="compositionally biased region" description="Polar residues" evidence="1">
    <location>
        <begin position="675"/>
        <end position="685"/>
    </location>
</feature>
<dbReference type="SUPFAM" id="SSF50630">
    <property type="entry name" value="Acid proteases"/>
    <property type="match status" value="1"/>
</dbReference>
<protein>
    <recommendedName>
        <fullName evidence="2">Retrotransposon gag domain-containing protein</fullName>
    </recommendedName>
</protein>
<dbReference type="InterPro" id="IPR021109">
    <property type="entry name" value="Peptidase_aspartic_dom_sf"/>
</dbReference>
<dbReference type="Proteomes" id="UP000032141">
    <property type="component" value="Chromosome C1"/>
</dbReference>
<dbReference type="InterPro" id="IPR005162">
    <property type="entry name" value="Retrotrans_gag_dom"/>
</dbReference>
<organism evidence="3 4">
    <name type="scientific">Brassica oleracea var. oleracea</name>
    <dbReference type="NCBI Taxonomy" id="109376"/>
    <lineage>
        <taxon>Eukaryota</taxon>
        <taxon>Viridiplantae</taxon>
        <taxon>Streptophyta</taxon>
        <taxon>Embryophyta</taxon>
        <taxon>Tracheophyta</taxon>
        <taxon>Spermatophyta</taxon>
        <taxon>Magnoliopsida</taxon>
        <taxon>eudicotyledons</taxon>
        <taxon>Gunneridae</taxon>
        <taxon>Pentapetalae</taxon>
        <taxon>rosids</taxon>
        <taxon>malvids</taxon>
        <taxon>Brassicales</taxon>
        <taxon>Brassicaceae</taxon>
        <taxon>Brassiceae</taxon>
        <taxon>Brassica</taxon>
    </lineage>
</organism>
<dbReference type="Pfam" id="PF03732">
    <property type="entry name" value="Retrotrans_gag"/>
    <property type="match status" value="1"/>
</dbReference>
<feature type="region of interest" description="Disordered" evidence="1">
    <location>
        <begin position="640"/>
        <end position="687"/>
    </location>
</feature>
<reference evidence="3" key="2">
    <citation type="submission" date="2015-03" db="UniProtKB">
        <authorList>
            <consortium name="EnsemblPlants"/>
        </authorList>
    </citation>
    <scope>IDENTIFICATION</scope>
</reference>
<dbReference type="EnsemblPlants" id="Bo1g118890.1">
    <property type="protein sequence ID" value="Bo1g118890.1"/>
    <property type="gene ID" value="Bo1g118890"/>
</dbReference>
<feature type="region of interest" description="Disordered" evidence="1">
    <location>
        <begin position="724"/>
        <end position="771"/>
    </location>
</feature>
<feature type="compositionally biased region" description="Basic and acidic residues" evidence="1">
    <location>
        <begin position="662"/>
        <end position="672"/>
    </location>
</feature>
<dbReference type="eggNOG" id="KOG0017">
    <property type="taxonomic scope" value="Eukaryota"/>
</dbReference>
<evidence type="ECO:0000256" key="1">
    <source>
        <dbReference type="SAM" id="MobiDB-lite"/>
    </source>
</evidence>
<accession>A0A0D3ACN8</accession>
<dbReference type="PANTHER" id="PTHR33240">
    <property type="entry name" value="OS08G0508500 PROTEIN"/>
    <property type="match status" value="1"/>
</dbReference>
<feature type="region of interest" description="Disordered" evidence="1">
    <location>
        <begin position="243"/>
        <end position="290"/>
    </location>
</feature>
<evidence type="ECO:0000259" key="2">
    <source>
        <dbReference type="Pfam" id="PF03732"/>
    </source>
</evidence>
<feature type="compositionally biased region" description="Basic residues" evidence="1">
    <location>
        <begin position="245"/>
        <end position="257"/>
    </location>
</feature>
<evidence type="ECO:0000313" key="3">
    <source>
        <dbReference type="EnsemblPlants" id="Bo1g118890.1"/>
    </source>
</evidence>
<reference evidence="3 4" key="1">
    <citation type="journal article" date="2014" name="Genome Biol.">
        <title>Transcriptome and methylome profiling reveals relics of genome dominance in the mesopolyploid Brassica oleracea.</title>
        <authorList>
            <person name="Parkin I.A."/>
            <person name="Koh C."/>
            <person name="Tang H."/>
            <person name="Robinson S.J."/>
            <person name="Kagale S."/>
            <person name="Clarke W.E."/>
            <person name="Town C.D."/>
            <person name="Nixon J."/>
            <person name="Krishnakumar V."/>
            <person name="Bidwell S.L."/>
            <person name="Denoeud F."/>
            <person name="Belcram H."/>
            <person name="Links M.G."/>
            <person name="Just J."/>
            <person name="Clarke C."/>
            <person name="Bender T."/>
            <person name="Huebert T."/>
            <person name="Mason A.S."/>
            <person name="Pires J.C."/>
            <person name="Barker G."/>
            <person name="Moore J."/>
            <person name="Walley P.G."/>
            <person name="Manoli S."/>
            <person name="Batley J."/>
            <person name="Edwards D."/>
            <person name="Nelson M.N."/>
            <person name="Wang X."/>
            <person name="Paterson A.H."/>
            <person name="King G."/>
            <person name="Bancroft I."/>
            <person name="Chalhoub B."/>
            <person name="Sharpe A.G."/>
        </authorList>
    </citation>
    <scope>NUCLEOTIDE SEQUENCE</scope>
    <source>
        <strain evidence="3 4">cv. TO1000</strain>
    </source>
</reference>
<dbReference type="HOGENOM" id="CLU_337528_0_0_1"/>
<dbReference type="Gramene" id="Bo1g118890.1">
    <property type="protein sequence ID" value="Bo1g118890.1"/>
    <property type="gene ID" value="Bo1g118890"/>
</dbReference>
<dbReference type="PANTHER" id="PTHR33240:SF8">
    <property type="entry name" value="OS03G0439900 PROTEIN"/>
    <property type="match status" value="1"/>
</dbReference>